<dbReference type="Proteomes" id="UP001162483">
    <property type="component" value="Unassembled WGS sequence"/>
</dbReference>
<gene>
    <name evidence="1" type="ORF">SPARVUS_LOCUS1139570</name>
</gene>
<comment type="caution">
    <text evidence="1">The sequence shown here is derived from an EMBL/GenBank/DDBJ whole genome shotgun (WGS) entry which is preliminary data.</text>
</comment>
<evidence type="ECO:0000313" key="2">
    <source>
        <dbReference type="Proteomes" id="UP001162483"/>
    </source>
</evidence>
<protein>
    <submittedName>
        <fullName evidence="1">Uncharacterized protein</fullName>
    </submittedName>
</protein>
<sequence length="65" mass="7129">MKPAPVTCPSAHNNTTIYHTNTFITAIAHTSTMITAICHTSALITTIHHTTERHTRLAPYTVPMS</sequence>
<organism evidence="1 2">
    <name type="scientific">Staurois parvus</name>
    <dbReference type="NCBI Taxonomy" id="386267"/>
    <lineage>
        <taxon>Eukaryota</taxon>
        <taxon>Metazoa</taxon>
        <taxon>Chordata</taxon>
        <taxon>Craniata</taxon>
        <taxon>Vertebrata</taxon>
        <taxon>Euteleostomi</taxon>
        <taxon>Amphibia</taxon>
        <taxon>Batrachia</taxon>
        <taxon>Anura</taxon>
        <taxon>Neobatrachia</taxon>
        <taxon>Ranoidea</taxon>
        <taxon>Ranidae</taxon>
        <taxon>Staurois</taxon>
    </lineage>
</organism>
<name>A0ABN9ANR5_9NEOB</name>
<reference evidence="1" key="1">
    <citation type="submission" date="2023-05" db="EMBL/GenBank/DDBJ databases">
        <authorList>
            <person name="Stuckert A."/>
        </authorList>
    </citation>
    <scope>NUCLEOTIDE SEQUENCE</scope>
</reference>
<dbReference type="EMBL" id="CATNWA010000455">
    <property type="protein sequence ID" value="CAI9537022.1"/>
    <property type="molecule type" value="Genomic_DNA"/>
</dbReference>
<evidence type="ECO:0000313" key="1">
    <source>
        <dbReference type="EMBL" id="CAI9537022.1"/>
    </source>
</evidence>
<accession>A0ABN9ANR5</accession>
<proteinExistence type="predicted"/>
<keyword evidence="2" id="KW-1185">Reference proteome</keyword>